<evidence type="ECO:0000313" key="2">
    <source>
        <dbReference type="Proteomes" id="UP001160148"/>
    </source>
</evidence>
<dbReference type="AlphaFoldDB" id="A0AAV0XGX7"/>
<organism evidence="1 2">
    <name type="scientific">Macrosiphum euphorbiae</name>
    <name type="common">potato aphid</name>
    <dbReference type="NCBI Taxonomy" id="13131"/>
    <lineage>
        <taxon>Eukaryota</taxon>
        <taxon>Metazoa</taxon>
        <taxon>Ecdysozoa</taxon>
        <taxon>Arthropoda</taxon>
        <taxon>Hexapoda</taxon>
        <taxon>Insecta</taxon>
        <taxon>Pterygota</taxon>
        <taxon>Neoptera</taxon>
        <taxon>Paraneoptera</taxon>
        <taxon>Hemiptera</taxon>
        <taxon>Sternorrhyncha</taxon>
        <taxon>Aphidomorpha</taxon>
        <taxon>Aphidoidea</taxon>
        <taxon>Aphididae</taxon>
        <taxon>Macrosiphini</taxon>
        <taxon>Macrosiphum</taxon>
    </lineage>
</organism>
<comment type="caution">
    <text evidence="1">The sequence shown here is derived from an EMBL/GenBank/DDBJ whole genome shotgun (WGS) entry which is preliminary data.</text>
</comment>
<keyword evidence="2" id="KW-1185">Reference proteome</keyword>
<gene>
    <name evidence="1" type="ORF">MEUPH1_LOCUS22086</name>
</gene>
<accession>A0AAV0XGX7</accession>
<dbReference type="Proteomes" id="UP001160148">
    <property type="component" value="Unassembled WGS sequence"/>
</dbReference>
<sequence length="88" mass="10366">MEMKLSWVDKSFSWTNGVPYTRTRASMGFLREHYRFVSLYVGDVKSDFDLSQCDYFYVTNLMVKFWEINTVHSIYALSGSVRNEVGRT</sequence>
<reference evidence="1 2" key="1">
    <citation type="submission" date="2023-01" db="EMBL/GenBank/DDBJ databases">
        <authorList>
            <person name="Whitehead M."/>
        </authorList>
    </citation>
    <scope>NUCLEOTIDE SEQUENCE [LARGE SCALE GENOMIC DNA]</scope>
</reference>
<dbReference type="EMBL" id="CARXXK010000005">
    <property type="protein sequence ID" value="CAI6367630.1"/>
    <property type="molecule type" value="Genomic_DNA"/>
</dbReference>
<protein>
    <submittedName>
        <fullName evidence="1">Uncharacterized protein</fullName>
    </submittedName>
</protein>
<evidence type="ECO:0000313" key="1">
    <source>
        <dbReference type="EMBL" id="CAI6367630.1"/>
    </source>
</evidence>
<proteinExistence type="predicted"/>
<name>A0AAV0XGX7_9HEMI</name>